<accession>A0A1D2VMQ5</accession>
<reference evidence="16" key="1">
    <citation type="submission" date="2016-05" db="EMBL/GenBank/DDBJ databases">
        <title>Comparative genomics of biotechnologically important yeasts.</title>
        <authorList>
            <consortium name="DOE Joint Genome Institute"/>
            <person name="Riley R."/>
            <person name="Haridas S."/>
            <person name="Wolfe K.H."/>
            <person name="Lopes M.R."/>
            <person name="Hittinger C.T."/>
            <person name="Goker M."/>
            <person name="Salamov A."/>
            <person name="Wisecaver J."/>
            <person name="Long T.M."/>
            <person name="Aerts A.L."/>
            <person name="Barry K."/>
            <person name="Choi C."/>
            <person name="Clum A."/>
            <person name="Coughlan A.Y."/>
            <person name="Deshpande S."/>
            <person name="Douglass A.P."/>
            <person name="Hanson S.J."/>
            <person name="Klenk H.-P."/>
            <person name="Labutti K."/>
            <person name="Lapidus A."/>
            <person name="Lindquist E."/>
            <person name="Lipzen A."/>
            <person name="Meier-Kolthoff J.P."/>
            <person name="Ohm R.A."/>
            <person name="Otillar R.P."/>
            <person name="Pangilinan J."/>
            <person name="Peng Y."/>
            <person name="Rokas A."/>
            <person name="Rosa C.A."/>
            <person name="Scheuner C."/>
            <person name="Sibirny A.A."/>
            <person name="Slot J.C."/>
            <person name="Stielow J.B."/>
            <person name="Sun H."/>
            <person name="Kurtzman C.P."/>
            <person name="Blackwell M."/>
            <person name="Grigoriev I.V."/>
            <person name="Jeffries T.W."/>
        </authorList>
    </citation>
    <scope>NUCLEOTIDE SEQUENCE [LARGE SCALE GENOMIC DNA]</scope>
    <source>
        <strain evidence="16">DSM 1968</strain>
    </source>
</reference>
<evidence type="ECO:0000256" key="3">
    <source>
        <dbReference type="ARBA" id="ARBA00022741"/>
    </source>
</evidence>
<name>A0A1D2VMQ5_9ASCO</name>
<dbReference type="InParanoid" id="A0A1D2VMQ5"/>
<dbReference type="InterPro" id="IPR050113">
    <property type="entry name" value="Ub_conjugating_enzyme"/>
</dbReference>
<dbReference type="PROSITE" id="PS00183">
    <property type="entry name" value="UBC_1"/>
    <property type="match status" value="1"/>
</dbReference>
<comment type="similarity">
    <text evidence="13">Belongs to the ubiquitin-conjugating enzyme family.</text>
</comment>
<dbReference type="SMART" id="SM00212">
    <property type="entry name" value="UBCc"/>
    <property type="match status" value="1"/>
</dbReference>
<dbReference type="FunFam" id="3.10.110.10:FF:000005">
    <property type="entry name" value="NEDD8-conjugating enzyme Ubc12"/>
    <property type="match status" value="1"/>
</dbReference>
<evidence type="ECO:0000256" key="8">
    <source>
        <dbReference type="ARBA" id="ARBA00044084"/>
    </source>
</evidence>
<evidence type="ECO:0000256" key="9">
    <source>
        <dbReference type="ARBA" id="ARBA00044092"/>
    </source>
</evidence>
<dbReference type="GO" id="GO:0045116">
    <property type="term" value="P:protein neddylation"/>
    <property type="evidence" value="ECO:0007669"/>
    <property type="project" value="EnsemblFungi"/>
</dbReference>
<feature type="active site" description="Glycyl thioester intermediate" evidence="12">
    <location>
        <position position="114"/>
    </location>
</feature>
<keyword evidence="16" id="KW-1185">Reference proteome</keyword>
<dbReference type="FunCoup" id="A0A1D2VMQ5">
    <property type="interactions" value="831"/>
</dbReference>
<dbReference type="InterPro" id="IPR023313">
    <property type="entry name" value="UBQ-conjugating_AS"/>
</dbReference>
<evidence type="ECO:0000256" key="7">
    <source>
        <dbReference type="ARBA" id="ARBA00044047"/>
    </source>
</evidence>
<evidence type="ECO:0000256" key="12">
    <source>
        <dbReference type="PROSITE-ProRule" id="PRU10133"/>
    </source>
</evidence>
<keyword evidence="5 13" id="KW-0067">ATP-binding</keyword>
<dbReference type="GO" id="GO:0061654">
    <property type="term" value="F:NEDD8 conjugating enzyme activity"/>
    <property type="evidence" value="ECO:0007669"/>
    <property type="project" value="UniProtKB-EC"/>
</dbReference>
<sequence>MSSWVTDLLRLRQKQKEQKERTLARKAGKLSPATIRLQNDITKLALPDSIKIQFPNPNNKMDFIIIVSPTEGYYKNGHFKFSINVNENYPIDPPKVKCTQTIYHPNIDLQGNVCLNILRADWTPALDLNSVVYGLNLLFNEPNPNDPLNKNAANDLIKNEQVFRSNVCRSMEGMVFDNVIFDRVL</sequence>
<proteinExistence type="inferred from homology"/>
<evidence type="ECO:0000256" key="13">
    <source>
        <dbReference type="RuleBase" id="RU362109"/>
    </source>
</evidence>
<dbReference type="PROSITE" id="PS50127">
    <property type="entry name" value="UBC_2"/>
    <property type="match status" value="1"/>
</dbReference>
<evidence type="ECO:0000256" key="6">
    <source>
        <dbReference type="ARBA" id="ARBA00043698"/>
    </source>
</evidence>
<dbReference type="STRING" id="1344418.A0A1D2VMQ5"/>
<dbReference type="Pfam" id="PF00179">
    <property type="entry name" value="UQ_con"/>
    <property type="match status" value="1"/>
</dbReference>
<dbReference type="GO" id="GO:0005524">
    <property type="term" value="F:ATP binding"/>
    <property type="evidence" value="ECO:0007669"/>
    <property type="project" value="UniProtKB-UniRule"/>
</dbReference>
<dbReference type="RefSeq" id="XP_020049199.1">
    <property type="nucleotide sequence ID" value="XM_020191352.1"/>
</dbReference>
<keyword evidence="3 13" id="KW-0547">Nucleotide-binding</keyword>
<evidence type="ECO:0000256" key="10">
    <source>
        <dbReference type="ARBA" id="ARBA00044279"/>
    </source>
</evidence>
<evidence type="ECO:0000256" key="4">
    <source>
        <dbReference type="ARBA" id="ARBA00022786"/>
    </source>
</evidence>
<evidence type="ECO:0000256" key="1">
    <source>
        <dbReference type="ARBA" id="ARBA00005032"/>
    </source>
</evidence>
<dbReference type="OrthoDB" id="10249039at2759"/>
<evidence type="ECO:0000313" key="15">
    <source>
        <dbReference type="EMBL" id="ODV62892.1"/>
    </source>
</evidence>
<organism evidence="15 16">
    <name type="scientific">Ascoidea rubescens DSM 1968</name>
    <dbReference type="NCBI Taxonomy" id="1344418"/>
    <lineage>
        <taxon>Eukaryota</taxon>
        <taxon>Fungi</taxon>
        <taxon>Dikarya</taxon>
        <taxon>Ascomycota</taxon>
        <taxon>Saccharomycotina</taxon>
        <taxon>Saccharomycetes</taxon>
        <taxon>Ascoideaceae</taxon>
        <taxon>Ascoidea</taxon>
    </lineage>
</organism>
<comment type="pathway">
    <text evidence="1">Protein modification; protein neddylation.</text>
</comment>
<gene>
    <name evidence="15" type="ORF">ASCRUDRAFT_6517</name>
</gene>
<protein>
    <recommendedName>
        <fullName evidence="9">NEDD8-conjugating enzyme UBC12</fullName>
        <ecNumber evidence="7">2.3.2.34</ecNumber>
    </recommendedName>
    <alternativeName>
        <fullName evidence="8">NEDD8-conjugating enzyme Ubc12</fullName>
    </alternativeName>
    <alternativeName>
        <fullName evidence="10">RUB1-conjugating enzyme</fullName>
    </alternativeName>
    <alternativeName>
        <fullName evidence="11">Ubiquitin carrier protein 12</fullName>
    </alternativeName>
</protein>
<dbReference type="EMBL" id="KV454476">
    <property type="protein sequence ID" value="ODV62892.1"/>
    <property type="molecule type" value="Genomic_DNA"/>
</dbReference>
<dbReference type="GeneID" id="30964988"/>
<dbReference type="InterPro" id="IPR000608">
    <property type="entry name" value="UBC"/>
</dbReference>
<evidence type="ECO:0000256" key="5">
    <source>
        <dbReference type="ARBA" id="ARBA00022840"/>
    </source>
</evidence>
<keyword evidence="2" id="KW-0808">Transferase</keyword>
<dbReference type="Gene3D" id="3.10.110.10">
    <property type="entry name" value="Ubiquitin Conjugating Enzyme"/>
    <property type="match status" value="1"/>
</dbReference>
<feature type="domain" description="UBC core" evidence="14">
    <location>
        <begin position="32"/>
        <end position="176"/>
    </location>
</feature>
<dbReference type="Proteomes" id="UP000095038">
    <property type="component" value="Unassembled WGS sequence"/>
</dbReference>
<dbReference type="InterPro" id="IPR016135">
    <property type="entry name" value="UBQ-conjugating_enzyme/RWD"/>
</dbReference>
<evidence type="ECO:0000313" key="16">
    <source>
        <dbReference type="Proteomes" id="UP000095038"/>
    </source>
</evidence>
<dbReference type="CDD" id="cd23794">
    <property type="entry name" value="UBCc_UBE2F_UBE2M"/>
    <property type="match status" value="1"/>
</dbReference>
<evidence type="ECO:0000256" key="2">
    <source>
        <dbReference type="ARBA" id="ARBA00022679"/>
    </source>
</evidence>
<dbReference type="AlphaFoldDB" id="A0A1D2VMQ5"/>
<evidence type="ECO:0000256" key="11">
    <source>
        <dbReference type="ARBA" id="ARBA00044315"/>
    </source>
</evidence>
<dbReference type="PANTHER" id="PTHR24067">
    <property type="entry name" value="UBIQUITIN-CONJUGATING ENZYME E2"/>
    <property type="match status" value="1"/>
</dbReference>
<evidence type="ECO:0000259" key="14">
    <source>
        <dbReference type="PROSITE" id="PS50127"/>
    </source>
</evidence>
<keyword evidence="4 13" id="KW-0833">Ubl conjugation pathway</keyword>
<comment type="catalytic activity">
    <reaction evidence="6">
        <text>[E1 NEDD8-activating enzyme]-S-[NEDD8 protein]-yl-L-cysteine + [E2 NEDD8-conjugating enzyme]-L-cysteine = [E1 NEDD8-activating enzyme]-L-cysteine + [E2 NEDD8-conjugating enzyme]-S-[NEDD8-protein]-yl-L-cysteine.</text>
        <dbReference type="EC" id="2.3.2.34"/>
    </reaction>
</comment>
<dbReference type="SUPFAM" id="SSF54495">
    <property type="entry name" value="UBC-like"/>
    <property type="match status" value="1"/>
</dbReference>
<dbReference type="EC" id="2.3.2.34" evidence="7"/>